<dbReference type="OrthoDB" id="5533806at2759"/>
<protein>
    <recommendedName>
        <fullName evidence="5">C2H2-type domain-containing protein</fullName>
    </recommendedName>
</protein>
<dbReference type="Gene3D" id="3.30.160.60">
    <property type="entry name" value="Classic Zinc Finger"/>
    <property type="match status" value="1"/>
</dbReference>
<organism evidence="6 7">
    <name type="scientific">Coemansia spiralis</name>
    <dbReference type="NCBI Taxonomy" id="417178"/>
    <lineage>
        <taxon>Eukaryota</taxon>
        <taxon>Fungi</taxon>
        <taxon>Fungi incertae sedis</taxon>
        <taxon>Zoopagomycota</taxon>
        <taxon>Kickxellomycotina</taxon>
        <taxon>Kickxellomycetes</taxon>
        <taxon>Kickxellales</taxon>
        <taxon>Kickxellaceae</taxon>
        <taxon>Coemansia</taxon>
    </lineage>
</organism>
<evidence type="ECO:0000256" key="4">
    <source>
        <dbReference type="SAM" id="MobiDB-lite"/>
    </source>
</evidence>
<evidence type="ECO:0000313" key="6">
    <source>
        <dbReference type="EMBL" id="KAJ2670375.1"/>
    </source>
</evidence>
<dbReference type="AlphaFoldDB" id="A0A9W8KVR0"/>
<name>A0A9W8KVR0_9FUNG</name>
<evidence type="ECO:0000259" key="5">
    <source>
        <dbReference type="PROSITE" id="PS00028"/>
    </source>
</evidence>
<dbReference type="SUPFAM" id="SSF57667">
    <property type="entry name" value="beta-beta-alpha zinc fingers"/>
    <property type="match status" value="1"/>
</dbReference>
<dbReference type="EMBL" id="JANBTW010000126">
    <property type="protein sequence ID" value="KAJ2670375.1"/>
    <property type="molecule type" value="Genomic_DNA"/>
</dbReference>
<dbReference type="InterPro" id="IPR036236">
    <property type="entry name" value="Znf_C2H2_sf"/>
</dbReference>
<evidence type="ECO:0000256" key="1">
    <source>
        <dbReference type="ARBA" id="ARBA00022723"/>
    </source>
</evidence>
<accession>A0A9W8KVR0</accession>
<comment type="caution">
    <text evidence="6">The sequence shown here is derived from an EMBL/GenBank/DDBJ whole genome shotgun (WGS) entry which is preliminary data.</text>
</comment>
<dbReference type="GO" id="GO:0008270">
    <property type="term" value="F:zinc ion binding"/>
    <property type="evidence" value="ECO:0007669"/>
    <property type="project" value="UniProtKB-KW"/>
</dbReference>
<dbReference type="PROSITE" id="PS00028">
    <property type="entry name" value="ZINC_FINGER_C2H2_1"/>
    <property type="match status" value="1"/>
</dbReference>
<feature type="compositionally biased region" description="Low complexity" evidence="4">
    <location>
        <begin position="115"/>
        <end position="125"/>
    </location>
</feature>
<dbReference type="GO" id="GO:0003676">
    <property type="term" value="F:nucleic acid binding"/>
    <property type="evidence" value="ECO:0007669"/>
    <property type="project" value="InterPro"/>
</dbReference>
<dbReference type="InterPro" id="IPR003604">
    <property type="entry name" value="Matrin/U1-like-C_Znf_C2H2"/>
</dbReference>
<dbReference type="SMART" id="SM00451">
    <property type="entry name" value="ZnF_U1"/>
    <property type="match status" value="1"/>
</dbReference>
<dbReference type="Pfam" id="PF12171">
    <property type="entry name" value="zf-C2H2_jaz"/>
    <property type="match status" value="1"/>
</dbReference>
<feature type="domain" description="C2H2-type" evidence="5">
    <location>
        <begin position="86"/>
        <end position="108"/>
    </location>
</feature>
<evidence type="ECO:0000256" key="2">
    <source>
        <dbReference type="ARBA" id="ARBA00022771"/>
    </source>
</evidence>
<feature type="region of interest" description="Disordered" evidence="4">
    <location>
        <begin position="100"/>
        <end position="131"/>
    </location>
</feature>
<keyword evidence="3" id="KW-0862">Zinc</keyword>
<keyword evidence="2" id="KW-0863">Zinc-finger</keyword>
<reference evidence="6" key="1">
    <citation type="submission" date="2022-07" db="EMBL/GenBank/DDBJ databases">
        <title>Phylogenomic reconstructions and comparative analyses of Kickxellomycotina fungi.</title>
        <authorList>
            <person name="Reynolds N.K."/>
            <person name="Stajich J.E."/>
            <person name="Barry K."/>
            <person name="Grigoriev I.V."/>
            <person name="Crous P."/>
            <person name="Smith M.E."/>
        </authorList>
    </citation>
    <scope>NUCLEOTIDE SEQUENCE</scope>
    <source>
        <strain evidence="6">NRRL 3115</strain>
    </source>
</reference>
<dbReference type="Proteomes" id="UP001151518">
    <property type="component" value="Unassembled WGS sequence"/>
</dbReference>
<evidence type="ECO:0000313" key="7">
    <source>
        <dbReference type="Proteomes" id="UP001151518"/>
    </source>
</evidence>
<gene>
    <name evidence="6" type="ORF">GGI25_005873</name>
</gene>
<proteinExistence type="predicted"/>
<dbReference type="InterPro" id="IPR022755">
    <property type="entry name" value="Znf_C2H2_jaz"/>
</dbReference>
<evidence type="ECO:0000256" key="3">
    <source>
        <dbReference type="ARBA" id="ARBA00022833"/>
    </source>
</evidence>
<dbReference type="InterPro" id="IPR013087">
    <property type="entry name" value="Znf_C2H2_type"/>
</dbReference>
<keyword evidence="1" id="KW-0479">Metal-binding</keyword>
<sequence>MSSKPSDANSIFEYWSYPLPTKYKRVTEDVSSLQYKNTRDHGKQQPHYAFGYLSPSSTRLVEGLVGTQESHSCFDDEDDLQANLYCAVCKKKFANPATFTAHQQSDKHKKNLRVSSSKSKAQPSKAGKEKQAALESLKKAQAIMEKDPAVAATVLWNIAKDIARYSDTGLTESVLVDVLDCMRRMESDPSLRGAKGSPASWSVRSLLKTMLDCRLALARLLSTNNKEEAAKQYNLALCNYLGIPKDAVSNSCADHSPLEIYKQTSCIAAAVPRKFAKEEDVAQAIKAMDETASALLAFANEDQDALLWQGIALHMLQHAFALCKGNSSAAYNVILKLISCFKAIGMGYFANECAALIIEHHMSESDAKAQVAFAVMSSILSSDLVRAARLAKKYSNACDEPWTRYMEELIKRRSMLDTAWMCNNAWAEWTRASLELKHNDHDTFAILNDGIDKILSPYKWCFAAI</sequence>